<keyword evidence="1" id="KW-0539">Nucleus</keyword>
<reference evidence="4 5" key="1">
    <citation type="journal article" date="2014" name="Nat. Commun.">
        <title>Klebsormidium flaccidum genome reveals primary factors for plant terrestrial adaptation.</title>
        <authorList>
            <person name="Hori K."/>
            <person name="Maruyama F."/>
            <person name="Fujisawa T."/>
            <person name="Togashi T."/>
            <person name="Yamamoto N."/>
            <person name="Seo M."/>
            <person name="Sato S."/>
            <person name="Yamada T."/>
            <person name="Mori H."/>
            <person name="Tajima N."/>
            <person name="Moriyama T."/>
            <person name="Ikeuchi M."/>
            <person name="Watanabe M."/>
            <person name="Wada H."/>
            <person name="Kobayashi K."/>
            <person name="Saito M."/>
            <person name="Masuda T."/>
            <person name="Sasaki-Sekimoto Y."/>
            <person name="Mashiguchi K."/>
            <person name="Awai K."/>
            <person name="Shimojima M."/>
            <person name="Masuda S."/>
            <person name="Iwai M."/>
            <person name="Nobusawa T."/>
            <person name="Narise T."/>
            <person name="Kondo S."/>
            <person name="Saito H."/>
            <person name="Sato R."/>
            <person name="Murakawa M."/>
            <person name="Ihara Y."/>
            <person name="Oshima-Yamada Y."/>
            <person name="Ohtaka K."/>
            <person name="Satoh M."/>
            <person name="Sonobe K."/>
            <person name="Ishii M."/>
            <person name="Ohtani R."/>
            <person name="Kanamori-Sato M."/>
            <person name="Honoki R."/>
            <person name="Miyazaki D."/>
            <person name="Mochizuki H."/>
            <person name="Umetsu J."/>
            <person name="Higashi K."/>
            <person name="Shibata D."/>
            <person name="Kamiya Y."/>
            <person name="Sato N."/>
            <person name="Nakamura Y."/>
            <person name="Tabata S."/>
            <person name="Ida S."/>
            <person name="Kurokawa K."/>
            <person name="Ohta H."/>
        </authorList>
    </citation>
    <scope>NUCLEOTIDE SEQUENCE [LARGE SCALE GENOMIC DNA]</scope>
    <source>
        <strain evidence="4 5">NIES-2285</strain>
    </source>
</reference>
<dbReference type="PANTHER" id="PTHR21712:SF29">
    <property type="entry name" value="PRE-RRNA-PROCESSING PROTEIN FHL1"/>
    <property type="match status" value="1"/>
</dbReference>
<dbReference type="InterPro" id="IPR000253">
    <property type="entry name" value="FHA_dom"/>
</dbReference>
<name>A0A1Y1I8W3_KLENI</name>
<dbReference type="STRING" id="105231.A0A1Y1I8W3"/>
<feature type="region of interest" description="Disordered" evidence="2">
    <location>
        <begin position="128"/>
        <end position="425"/>
    </location>
</feature>
<proteinExistence type="predicted"/>
<evidence type="ECO:0000256" key="1">
    <source>
        <dbReference type="ARBA" id="ARBA00023242"/>
    </source>
</evidence>
<dbReference type="GO" id="GO:0005634">
    <property type="term" value="C:nucleus"/>
    <property type="evidence" value="ECO:0000318"/>
    <property type="project" value="GO_Central"/>
</dbReference>
<dbReference type="GO" id="GO:0006355">
    <property type="term" value="P:regulation of DNA-templated transcription"/>
    <property type="evidence" value="ECO:0000318"/>
    <property type="project" value="GO_Central"/>
</dbReference>
<dbReference type="CDD" id="cd22701">
    <property type="entry name" value="FHA_FKH1-like"/>
    <property type="match status" value="1"/>
</dbReference>
<feature type="compositionally biased region" description="Basic and acidic residues" evidence="2">
    <location>
        <begin position="292"/>
        <end position="303"/>
    </location>
</feature>
<dbReference type="InterPro" id="IPR045178">
    <property type="entry name" value="Fhl1/FHA1"/>
</dbReference>
<keyword evidence="5" id="KW-1185">Reference proteome</keyword>
<evidence type="ECO:0000313" key="4">
    <source>
        <dbReference type="EMBL" id="GAQ87425.1"/>
    </source>
</evidence>
<sequence>MDDPSQPASPEGKERRVVAGFAKIRGMGWEFFMQKYEIVIGRNSKNTAVDIDLAKDGGGMNVSRRHARIYYNFDKKRFEIEILGKNGAYVDGQLRVPSDGPIPLNSQSLVVVGDFPFYFLLPTKKVEKRRAPVHNGDQNRPLHEGADESEDANGAADFEAENEGFDPGFDAKQAVQDEKPKRGKRKSHHEENERGGEIGYEGAGPSPMEIEGLGTEGSGKKRKAGLQRTKHESGEQAQVAWEQPRNGANSMPHEEEKFDRAARSGKQETQEEKPRARKGADATAPKGGIYVRRLEPAEEKTDEVVLLSEQAASKRKHDAEDGPGVPSGSQKKASKKKVDPPAESRAAREGSPGPSFQGRSLRVASPPRRKWPADGDAKPGKVAPTSPTRAAAKRAAAESTEGSARKERGKSGPEETGAGNRQAAEREVVEAIAEILGAQDDPAAAVPLNKLFMQFSERHRQLYEWTVGFLLGATEEDTSEQVHRPWLALASFLKRHPQQFVVESQAKGRLVSWYARLRQPES</sequence>
<protein>
    <recommendedName>
        <fullName evidence="3">FHA domain-containing protein</fullName>
    </recommendedName>
</protein>
<dbReference type="EMBL" id="DF237301">
    <property type="protein sequence ID" value="GAQ87425.1"/>
    <property type="molecule type" value="Genomic_DNA"/>
</dbReference>
<dbReference type="OrthoDB" id="691130at2759"/>
<feature type="compositionally biased region" description="Low complexity" evidence="2">
    <location>
        <begin position="383"/>
        <end position="401"/>
    </location>
</feature>
<evidence type="ECO:0000313" key="5">
    <source>
        <dbReference type="Proteomes" id="UP000054558"/>
    </source>
</evidence>
<dbReference type="AlphaFoldDB" id="A0A1Y1I8W3"/>
<dbReference type="SUPFAM" id="SSF49879">
    <property type="entry name" value="SMAD/FHA domain"/>
    <property type="match status" value="1"/>
</dbReference>
<organism evidence="4 5">
    <name type="scientific">Klebsormidium nitens</name>
    <name type="common">Green alga</name>
    <name type="synonym">Ulothrix nitens</name>
    <dbReference type="NCBI Taxonomy" id="105231"/>
    <lineage>
        <taxon>Eukaryota</taxon>
        <taxon>Viridiplantae</taxon>
        <taxon>Streptophyta</taxon>
        <taxon>Klebsormidiophyceae</taxon>
        <taxon>Klebsormidiales</taxon>
        <taxon>Klebsormidiaceae</taxon>
        <taxon>Klebsormidium</taxon>
    </lineage>
</organism>
<dbReference type="PROSITE" id="PS50006">
    <property type="entry name" value="FHA_DOMAIN"/>
    <property type="match status" value="1"/>
</dbReference>
<accession>A0A1Y1I8W3</accession>
<dbReference type="PANTHER" id="PTHR21712">
    <property type="entry name" value="PRE-RRNA-PROCESSING PROTEIN FHL1"/>
    <property type="match status" value="1"/>
</dbReference>
<dbReference type="SMART" id="SM00240">
    <property type="entry name" value="FHA"/>
    <property type="match status" value="1"/>
</dbReference>
<dbReference type="GO" id="GO:0060962">
    <property type="term" value="P:regulation of ribosomal protein gene transcription by RNA polymerase II"/>
    <property type="evidence" value="ECO:0007669"/>
    <property type="project" value="InterPro"/>
</dbReference>
<dbReference type="Proteomes" id="UP000054558">
    <property type="component" value="Unassembled WGS sequence"/>
</dbReference>
<dbReference type="GO" id="GO:0043565">
    <property type="term" value="F:sequence-specific DNA binding"/>
    <property type="evidence" value="ECO:0000318"/>
    <property type="project" value="GO_Central"/>
</dbReference>
<evidence type="ECO:0000256" key="2">
    <source>
        <dbReference type="SAM" id="MobiDB-lite"/>
    </source>
</evidence>
<dbReference type="Gene3D" id="2.60.200.20">
    <property type="match status" value="1"/>
</dbReference>
<gene>
    <name evidence="4" type="ORF">KFL_003520040</name>
</gene>
<dbReference type="Pfam" id="PF00498">
    <property type="entry name" value="FHA"/>
    <property type="match status" value="1"/>
</dbReference>
<evidence type="ECO:0000259" key="3">
    <source>
        <dbReference type="PROSITE" id="PS50006"/>
    </source>
</evidence>
<feature type="compositionally biased region" description="Basic and acidic residues" evidence="2">
    <location>
        <begin position="252"/>
        <end position="280"/>
    </location>
</feature>
<feature type="compositionally biased region" description="Basic and acidic residues" evidence="2">
    <location>
        <begin position="336"/>
        <end position="348"/>
    </location>
</feature>
<feature type="domain" description="FHA" evidence="3">
    <location>
        <begin position="38"/>
        <end position="95"/>
    </location>
</feature>
<dbReference type="InterPro" id="IPR008984">
    <property type="entry name" value="SMAD_FHA_dom_sf"/>
</dbReference>
<feature type="compositionally biased region" description="Basic and acidic residues" evidence="2">
    <location>
        <begin position="403"/>
        <end position="413"/>
    </location>
</feature>